<evidence type="ECO:0000313" key="6">
    <source>
        <dbReference type="EMBL" id="AQS87458.1"/>
    </source>
</evidence>
<name>A0A1U9KNT9_9PROT</name>
<dbReference type="PROSITE" id="PS50893">
    <property type="entry name" value="ABC_TRANSPORTER_2"/>
    <property type="match status" value="1"/>
</dbReference>
<dbReference type="PANTHER" id="PTHR42781">
    <property type="entry name" value="SPERMIDINE/PUTRESCINE IMPORT ATP-BINDING PROTEIN POTA"/>
    <property type="match status" value="1"/>
</dbReference>
<keyword evidence="5" id="KW-0472">Membrane</keyword>
<dbReference type="Pfam" id="PF00005">
    <property type="entry name" value="ABC_tran"/>
    <property type="match status" value="1"/>
</dbReference>
<evidence type="ECO:0000256" key="2">
    <source>
        <dbReference type="ARBA" id="ARBA00022475"/>
    </source>
</evidence>
<keyword evidence="3" id="KW-0997">Cell inner membrane</keyword>
<dbReference type="InterPro" id="IPR027417">
    <property type="entry name" value="P-loop_NTPase"/>
</dbReference>
<protein>
    <submittedName>
        <fullName evidence="6">Uncharacterized protein</fullName>
    </submittedName>
</protein>
<gene>
    <name evidence="6" type="ORF">A0U93_05335</name>
</gene>
<dbReference type="RefSeq" id="WP_077806443.1">
    <property type="nucleotide sequence ID" value="NZ_BJXS01000009.1"/>
</dbReference>
<dbReference type="Gene3D" id="3.40.50.300">
    <property type="entry name" value="P-loop containing nucleotide triphosphate hydrolases"/>
    <property type="match status" value="1"/>
</dbReference>
<dbReference type="InterPro" id="IPR050093">
    <property type="entry name" value="ABC_SmlMolc_Importer"/>
</dbReference>
<dbReference type="PANTHER" id="PTHR42781:SF1">
    <property type="entry name" value="THIAMINE IMPORT ATP-BINDING PROTEIN THIQ"/>
    <property type="match status" value="1"/>
</dbReference>
<dbReference type="InterPro" id="IPR003439">
    <property type="entry name" value="ABC_transporter-like_ATP-bd"/>
</dbReference>
<keyword evidence="7" id="KW-1185">Reference proteome</keyword>
<dbReference type="KEGG" id="nch:A0U93_05335"/>
<organism evidence="6 7">
    <name type="scientific">Neoasaia chiangmaiensis</name>
    <dbReference type="NCBI Taxonomy" id="320497"/>
    <lineage>
        <taxon>Bacteria</taxon>
        <taxon>Pseudomonadati</taxon>
        <taxon>Pseudomonadota</taxon>
        <taxon>Alphaproteobacteria</taxon>
        <taxon>Acetobacterales</taxon>
        <taxon>Acetobacteraceae</taxon>
        <taxon>Neoasaia</taxon>
    </lineage>
</organism>
<dbReference type="GO" id="GO:0043190">
    <property type="term" value="C:ATP-binding cassette (ABC) transporter complex"/>
    <property type="evidence" value="ECO:0007669"/>
    <property type="project" value="InterPro"/>
</dbReference>
<dbReference type="SUPFAM" id="SSF52540">
    <property type="entry name" value="P-loop containing nucleoside triphosphate hydrolases"/>
    <property type="match status" value="1"/>
</dbReference>
<dbReference type="SUPFAM" id="SSF50331">
    <property type="entry name" value="MOP-like"/>
    <property type="match status" value="1"/>
</dbReference>
<keyword evidence="4" id="KW-1278">Translocase</keyword>
<dbReference type="EMBL" id="CP014691">
    <property type="protein sequence ID" value="AQS87458.1"/>
    <property type="molecule type" value="Genomic_DNA"/>
</dbReference>
<keyword evidence="1" id="KW-0813">Transport</keyword>
<proteinExistence type="predicted"/>
<keyword evidence="2" id="KW-1003">Cell membrane</keyword>
<dbReference type="AlphaFoldDB" id="A0A1U9KNT9"/>
<dbReference type="GO" id="GO:0016887">
    <property type="term" value="F:ATP hydrolysis activity"/>
    <property type="evidence" value="ECO:0007669"/>
    <property type="project" value="InterPro"/>
</dbReference>
<evidence type="ECO:0000256" key="3">
    <source>
        <dbReference type="ARBA" id="ARBA00022519"/>
    </source>
</evidence>
<dbReference type="Proteomes" id="UP000188604">
    <property type="component" value="Chromosome"/>
</dbReference>
<dbReference type="InterPro" id="IPR013611">
    <property type="entry name" value="Transp-assoc_OB_typ2"/>
</dbReference>
<evidence type="ECO:0000256" key="1">
    <source>
        <dbReference type="ARBA" id="ARBA00022448"/>
    </source>
</evidence>
<dbReference type="GO" id="GO:0022857">
    <property type="term" value="F:transmembrane transporter activity"/>
    <property type="evidence" value="ECO:0007669"/>
    <property type="project" value="InterPro"/>
</dbReference>
<dbReference type="GO" id="GO:0005524">
    <property type="term" value="F:ATP binding"/>
    <property type="evidence" value="ECO:0007669"/>
    <property type="project" value="InterPro"/>
</dbReference>
<sequence length="365" mass="39460">MSVTPLLSLDDVLPTSHGPGCTLRVPPGAPVALFGTDARLLSRLLDMVAGHATPLRGRIVLDGDDITHRRPEDRPIGLVSARDPLFDHLNVRANVAFPLRARRAAPSDIAATTARTLALTGLDALAEKSPRDLSPEEAFRVRLARVLAYAPRLLLFDNPLEKLNGAAARRIVTLLATLGRALKLTMVCAVTQRAEALRLGDRIAVMDAATVLQCDRAATLLDRPEDDRVALLFGEANVLPGRVLDVTDDIAEIRLANGAHVEAIATDGLENDALCTVCIRPDRIAPHFGTTILGGDDEHPLIGTLQDITHLGDHMRFKLRLEDGAEIELRRPPMQNLRGVAIGTRAQLAWPAGQATAFPLREDSY</sequence>
<dbReference type="STRING" id="320497.A0U93_05335"/>
<evidence type="ECO:0000256" key="4">
    <source>
        <dbReference type="ARBA" id="ARBA00022967"/>
    </source>
</evidence>
<evidence type="ECO:0000313" key="7">
    <source>
        <dbReference type="Proteomes" id="UP000188604"/>
    </source>
</evidence>
<dbReference type="InterPro" id="IPR008995">
    <property type="entry name" value="Mo/tungstate-bd_C_term_dom"/>
</dbReference>
<reference evidence="6 7" key="1">
    <citation type="submission" date="2016-03" db="EMBL/GenBank/DDBJ databases">
        <title>Acetic acid bacteria sequencing.</title>
        <authorList>
            <person name="Brandt J."/>
            <person name="Jakob F."/>
            <person name="Vogel R.F."/>
        </authorList>
    </citation>
    <scope>NUCLEOTIDE SEQUENCE [LARGE SCALE GENOMIC DNA]</scope>
    <source>
        <strain evidence="6 7">NBRC 101099</strain>
    </source>
</reference>
<evidence type="ECO:0000256" key="5">
    <source>
        <dbReference type="ARBA" id="ARBA00023136"/>
    </source>
</evidence>
<accession>A0A1U9KNT9</accession>
<dbReference type="Pfam" id="PF08402">
    <property type="entry name" value="TOBE_2"/>
    <property type="match status" value="1"/>
</dbReference>
<dbReference type="OrthoDB" id="7280760at2"/>